<proteinExistence type="inferred from homology"/>
<reference evidence="9" key="1">
    <citation type="submission" date="2020-12" db="EMBL/GenBank/DDBJ databases">
        <title>Bacterial taxonomy.</title>
        <authorList>
            <person name="Pan X."/>
        </authorList>
    </citation>
    <scope>NUCLEOTIDE SEQUENCE</scope>
    <source>
        <strain evidence="9">M0105</strain>
    </source>
</reference>
<name>A0A8J7SER5_9RHOB</name>
<dbReference type="Pfam" id="PF13525">
    <property type="entry name" value="YfiO"/>
    <property type="match status" value="1"/>
</dbReference>
<comment type="subcellular location">
    <subcellularLocation>
        <location evidence="6">Cell outer membrane</location>
        <topology evidence="6">Lipid-anchor</topology>
    </subcellularLocation>
</comment>
<keyword evidence="4 6" id="KW-0998">Cell outer membrane</keyword>
<gene>
    <name evidence="6" type="primary">bamD</name>
    <name evidence="9" type="ORF">H0I76_10770</name>
</gene>
<comment type="caution">
    <text evidence="9">The sequence shown here is derived from an EMBL/GenBank/DDBJ whole genome shotgun (WGS) entry which is preliminary data.</text>
</comment>
<dbReference type="EMBL" id="JAEHHL010000006">
    <property type="protein sequence ID" value="MBK0399676.1"/>
    <property type="molecule type" value="Genomic_DNA"/>
</dbReference>
<organism evidence="9 10">
    <name type="scientific">Thermohalobaculum xanthum</name>
    <dbReference type="NCBI Taxonomy" id="2753746"/>
    <lineage>
        <taxon>Bacteria</taxon>
        <taxon>Pseudomonadati</taxon>
        <taxon>Pseudomonadota</taxon>
        <taxon>Alphaproteobacteria</taxon>
        <taxon>Rhodobacterales</taxon>
        <taxon>Paracoccaceae</taxon>
        <taxon>Thermohalobaculum</taxon>
    </lineage>
</organism>
<dbReference type="InterPro" id="IPR011990">
    <property type="entry name" value="TPR-like_helical_dom_sf"/>
</dbReference>
<dbReference type="SUPFAM" id="SSF48452">
    <property type="entry name" value="TPR-like"/>
    <property type="match status" value="1"/>
</dbReference>
<evidence type="ECO:0000256" key="7">
    <source>
        <dbReference type="SAM" id="SignalP"/>
    </source>
</evidence>
<evidence type="ECO:0000256" key="2">
    <source>
        <dbReference type="ARBA" id="ARBA00023136"/>
    </source>
</evidence>
<dbReference type="GO" id="GO:1990063">
    <property type="term" value="C:Bam protein complex"/>
    <property type="evidence" value="ECO:0007669"/>
    <property type="project" value="TreeGrafter"/>
</dbReference>
<dbReference type="InterPro" id="IPR039565">
    <property type="entry name" value="BamD-like"/>
</dbReference>
<accession>A0A8J7SER5</accession>
<dbReference type="Gene3D" id="1.25.40.10">
    <property type="entry name" value="Tetratricopeptide repeat domain"/>
    <property type="match status" value="1"/>
</dbReference>
<dbReference type="HAMAP" id="MF_00922">
    <property type="entry name" value="OM_assembly_BamD"/>
    <property type="match status" value="1"/>
</dbReference>
<dbReference type="GO" id="GO:0051205">
    <property type="term" value="P:protein insertion into membrane"/>
    <property type="evidence" value="ECO:0007669"/>
    <property type="project" value="UniProtKB-UniRule"/>
</dbReference>
<keyword evidence="2 6" id="KW-0472">Membrane</keyword>
<evidence type="ECO:0000259" key="8">
    <source>
        <dbReference type="Pfam" id="PF13525"/>
    </source>
</evidence>
<evidence type="ECO:0000256" key="4">
    <source>
        <dbReference type="ARBA" id="ARBA00023237"/>
    </source>
</evidence>
<dbReference type="PANTHER" id="PTHR37423:SF1">
    <property type="entry name" value="OUTER MEMBRANE PROTEIN ASSEMBLY FACTOR BAMD"/>
    <property type="match status" value="1"/>
</dbReference>
<dbReference type="CDD" id="cd15830">
    <property type="entry name" value="BamD"/>
    <property type="match status" value="1"/>
</dbReference>
<keyword evidence="1 6" id="KW-0732">Signal</keyword>
<dbReference type="InterPro" id="IPR017689">
    <property type="entry name" value="BamD"/>
</dbReference>
<protein>
    <recommendedName>
        <fullName evidence="6">Outer membrane protein assembly factor BamD</fullName>
    </recommendedName>
</protein>
<dbReference type="RefSeq" id="WP_200609873.1">
    <property type="nucleotide sequence ID" value="NZ_JAEHHL010000006.1"/>
</dbReference>
<dbReference type="GO" id="GO:0043165">
    <property type="term" value="P:Gram-negative-bacterium-type cell outer membrane assembly"/>
    <property type="evidence" value="ECO:0007669"/>
    <property type="project" value="UniProtKB-UniRule"/>
</dbReference>
<keyword evidence="10" id="KW-1185">Reference proteome</keyword>
<keyword evidence="5 6" id="KW-0449">Lipoprotein</keyword>
<feature type="domain" description="Outer membrane lipoprotein BamD-like" evidence="8">
    <location>
        <begin position="36"/>
        <end position="231"/>
    </location>
</feature>
<feature type="signal peptide" evidence="7">
    <location>
        <begin position="1"/>
        <end position="27"/>
    </location>
</feature>
<comment type="subunit">
    <text evidence="6">Part of the Bam complex.</text>
</comment>
<sequence>MTPAPRFLRPVAAIVLAASLSACSMFSGEKEPTVEDLSANEIFTLGQQQLADGQETAAAKTFNEIERLYPFSQLAKRALIMSAYASYEGKDYPNARASAQRYIDLYPSDADAPYAQYLIALTYYDNIVDVGRDQALTVNAMNEFTELVARYPDSDYAREAQLKLDLTRDQLAGKEMSVGRYYLKRGHYTAAINRFSVVIEKYQTTSQTPEALHRMVEAYVALGLTEEAERVALVLGTNFPGSEWYSDSYALLTGVETLPKPDESGTFNSLYRQIILGHWL</sequence>
<evidence type="ECO:0000313" key="10">
    <source>
        <dbReference type="Proteomes" id="UP000655420"/>
    </source>
</evidence>
<dbReference type="PANTHER" id="PTHR37423">
    <property type="entry name" value="SOLUBLE LYTIC MUREIN TRANSGLYCOSYLASE-RELATED"/>
    <property type="match status" value="1"/>
</dbReference>
<evidence type="ECO:0000256" key="6">
    <source>
        <dbReference type="HAMAP-Rule" id="MF_00922"/>
    </source>
</evidence>
<dbReference type="PROSITE" id="PS51257">
    <property type="entry name" value="PROKAR_LIPOPROTEIN"/>
    <property type="match status" value="1"/>
</dbReference>
<feature type="chain" id="PRO_5035348643" description="Outer membrane protein assembly factor BamD" evidence="7">
    <location>
        <begin position="28"/>
        <end position="280"/>
    </location>
</feature>
<comment type="function">
    <text evidence="6">Part of the outer membrane protein assembly complex, which is involved in assembly and insertion of beta-barrel proteins into the outer membrane.</text>
</comment>
<dbReference type="AlphaFoldDB" id="A0A8J7SER5"/>
<evidence type="ECO:0000256" key="5">
    <source>
        <dbReference type="ARBA" id="ARBA00023288"/>
    </source>
</evidence>
<comment type="similarity">
    <text evidence="6">Belongs to the BamD family.</text>
</comment>
<dbReference type="Proteomes" id="UP000655420">
    <property type="component" value="Unassembled WGS sequence"/>
</dbReference>
<evidence type="ECO:0000256" key="3">
    <source>
        <dbReference type="ARBA" id="ARBA00023139"/>
    </source>
</evidence>
<dbReference type="NCBIfam" id="TIGR03302">
    <property type="entry name" value="OM_YfiO"/>
    <property type="match status" value="1"/>
</dbReference>
<evidence type="ECO:0000256" key="1">
    <source>
        <dbReference type="ARBA" id="ARBA00022729"/>
    </source>
</evidence>
<keyword evidence="3 6" id="KW-0564">Palmitate</keyword>
<evidence type="ECO:0000313" key="9">
    <source>
        <dbReference type="EMBL" id="MBK0399676.1"/>
    </source>
</evidence>